<dbReference type="InterPro" id="IPR054169">
    <property type="entry name" value="GlgB_N"/>
</dbReference>
<feature type="region of interest" description="Disordered" evidence="1">
    <location>
        <begin position="336"/>
        <end position="387"/>
    </location>
</feature>
<name>A0ABQ6JMT2_9ACTN</name>
<evidence type="ECO:0000313" key="3">
    <source>
        <dbReference type="EMBL" id="GMA88683.1"/>
    </source>
</evidence>
<dbReference type="InterPro" id="IPR014756">
    <property type="entry name" value="Ig_E-set"/>
</dbReference>
<dbReference type="SUPFAM" id="SSF56112">
    <property type="entry name" value="Protein kinase-like (PK-like)"/>
    <property type="match status" value="1"/>
</dbReference>
<feature type="compositionally biased region" description="Basic residues" evidence="1">
    <location>
        <begin position="292"/>
        <end position="302"/>
    </location>
</feature>
<feature type="region of interest" description="Disordered" evidence="1">
    <location>
        <begin position="172"/>
        <end position="245"/>
    </location>
</feature>
<feature type="region of interest" description="Disordered" evidence="1">
    <location>
        <begin position="282"/>
        <end position="322"/>
    </location>
</feature>
<sequence length="387" mass="41370">MAAREAAARAVLEDLPPAAALPALQRVHGDYHLGQVLDAGPVRGWVLLDFEGEPLRPLAERSEPDLALRDVAGMLRSFDYAAGHVVVAAPDGSAVDPAALAEQAERWSASCRDAFCRGYATVAGHDPREDAALLRALELDKALYEVVYETANRPAWLPIPLRAVDRLLGADAAARPTSDERRSDVTPTERPGTEPGTDPGTPATPQTATTSTATTTTSTATRTDDLEVRPSVRPVGRDELDRLVSGDVGDPHAVLGMHPHEGGITLRTLRPHAASVLAVLPDGSRTEPGARARGRLRGHRARDRGDRLPPRGALRRRRAAGWSTTRTGSCRRWARSTCTSSARDGTSRRGTCSGRTCGATPAAWARSPARRSRCGRRTRAPSGWSAT</sequence>
<organism evidence="3 4">
    <name type="scientific">Angustibacter aerolatus</name>
    <dbReference type="NCBI Taxonomy" id="1162965"/>
    <lineage>
        <taxon>Bacteria</taxon>
        <taxon>Bacillati</taxon>
        <taxon>Actinomycetota</taxon>
        <taxon>Actinomycetes</taxon>
        <taxon>Kineosporiales</taxon>
        <taxon>Kineosporiaceae</taxon>
    </lineage>
</organism>
<evidence type="ECO:0000313" key="4">
    <source>
        <dbReference type="Proteomes" id="UP001157017"/>
    </source>
</evidence>
<evidence type="ECO:0000256" key="1">
    <source>
        <dbReference type="SAM" id="MobiDB-lite"/>
    </source>
</evidence>
<accession>A0ABQ6JMT2</accession>
<protein>
    <recommendedName>
        <fullName evidence="2">1,4-alpha-glucan branching enzyme GlgB N-terminal domain-containing protein</fullName>
    </recommendedName>
</protein>
<dbReference type="Pfam" id="PF22019">
    <property type="entry name" value="GlgB_N"/>
    <property type="match status" value="1"/>
</dbReference>
<feature type="compositionally biased region" description="Basic residues" evidence="1">
    <location>
        <begin position="368"/>
        <end position="379"/>
    </location>
</feature>
<proteinExistence type="predicted"/>
<feature type="compositionally biased region" description="Polar residues" evidence="1">
    <location>
        <begin position="336"/>
        <end position="354"/>
    </location>
</feature>
<dbReference type="InterPro" id="IPR011009">
    <property type="entry name" value="Kinase-like_dom_sf"/>
</dbReference>
<reference evidence="4" key="1">
    <citation type="journal article" date="2019" name="Int. J. Syst. Evol. Microbiol.">
        <title>The Global Catalogue of Microorganisms (GCM) 10K type strain sequencing project: providing services to taxonomists for standard genome sequencing and annotation.</title>
        <authorList>
            <consortium name="The Broad Institute Genomics Platform"/>
            <consortium name="The Broad Institute Genome Sequencing Center for Infectious Disease"/>
            <person name="Wu L."/>
            <person name="Ma J."/>
        </authorList>
    </citation>
    <scope>NUCLEOTIDE SEQUENCE [LARGE SCALE GENOMIC DNA]</scope>
    <source>
        <strain evidence="4">NBRC 108730</strain>
    </source>
</reference>
<comment type="caution">
    <text evidence="3">The sequence shown here is derived from an EMBL/GenBank/DDBJ whole genome shotgun (WGS) entry which is preliminary data.</text>
</comment>
<dbReference type="Gene3D" id="3.90.1200.10">
    <property type="match status" value="1"/>
</dbReference>
<dbReference type="SUPFAM" id="SSF81296">
    <property type="entry name" value="E set domains"/>
    <property type="match status" value="1"/>
</dbReference>
<gene>
    <name evidence="3" type="ORF">GCM10025868_39330</name>
</gene>
<feature type="domain" description="1,4-alpha-glucan branching enzyme GlgB N-terminal" evidence="2">
    <location>
        <begin position="238"/>
        <end position="285"/>
    </location>
</feature>
<feature type="compositionally biased region" description="Basic and acidic residues" evidence="1">
    <location>
        <begin position="222"/>
        <end position="244"/>
    </location>
</feature>
<dbReference type="EMBL" id="BSUZ01000001">
    <property type="protein sequence ID" value="GMA88683.1"/>
    <property type="molecule type" value="Genomic_DNA"/>
</dbReference>
<feature type="compositionally biased region" description="Low complexity" evidence="1">
    <location>
        <begin position="186"/>
        <end position="221"/>
    </location>
</feature>
<keyword evidence="4" id="KW-1185">Reference proteome</keyword>
<evidence type="ECO:0000259" key="2">
    <source>
        <dbReference type="Pfam" id="PF22019"/>
    </source>
</evidence>
<dbReference type="Proteomes" id="UP001157017">
    <property type="component" value="Unassembled WGS sequence"/>
</dbReference>